<evidence type="ECO:0000259" key="1">
    <source>
        <dbReference type="PROSITE" id="PS50234"/>
    </source>
</evidence>
<dbReference type="EMBL" id="AP027370">
    <property type="protein sequence ID" value="BDY11971.1"/>
    <property type="molecule type" value="Genomic_DNA"/>
</dbReference>
<dbReference type="RefSeq" id="WP_286337186.1">
    <property type="nucleotide sequence ID" value="NZ_AP027370.1"/>
</dbReference>
<accession>A0ABM8FKQ4</accession>
<dbReference type="InterPro" id="IPR011392">
    <property type="entry name" value="Tellurite-R_TerY"/>
</dbReference>
<dbReference type="SUPFAM" id="SSF53300">
    <property type="entry name" value="vWA-like"/>
    <property type="match status" value="1"/>
</dbReference>
<sequence>MSTRYDQSLDDFVLSQEELFENPDPRLPVALVLDVSGSMMGAPIAELQKGVETFFEAILCDEVARSSAEIAIVTFGGTVSAPLDFRSIENQKIPLLKAGGMTPMGQAVETALDLLEARKEEYRNAGVDYYQPWMVLMTDGVPTDDISGAENRIVELVEGRHLTVFPIAIGDADTEELSRLGGGRRPLRLQGLKFGEFFAWLSRSVAKVSQSIPGERVQLPEGLETWAQL</sequence>
<evidence type="ECO:0000313" key="3">
    <source>
        <dbReference type="Proteomes" id="UP001321445"/>
    </source>
</evidence>
<gene>
    <name evidence="2" type="ORF">HCR_02830</name>
</gene>
<dbReference type="PROSITE" id="PS50234">
    <property type="entry name" value="VWFA"/>
    <property type="match status" value="1"/>
</dbReference>
<dbReference type="Proteomes" id="UP001321445">
    <property type="component" value="Chromosome"/>
</dbReference>
<evidence type="ECO:0000313" key="2">
    <source>
        <dbReference type="EMBL" id="BDY11971.1"/>
    </source>
</evidence>
<dbReference type="SMART" id="SM00327">
    <property type="entry name" value="VWA"/>
    <property type="match status" value="1"/>
</dbReference>
<organism evidence="2 3">
    <name type="scientific">Hydrogenimonas cancrithermarum</name>
    <dbReference type="NCBI Taxonomy" id="2993563"/>
    <lineage>
        <taxon>Bacteria</taxon>
        <taxon>Pseudomonadati</taxon>
        <taxon>Campylobacterota</taxon>
        <taxon>Epsilonproteobacteria</taxon>
        <taxon>Campylobacterales</taxon>
        <taxon>Hydrogenimonadaceae</taxon>
        <taxon>Hydrogenimonas</taxon>
    </lineage>
</organism>
<name>A0ABM8FKQ4_9BACT</name>
<keyword evidence="3" id="KW-1185">Reference proteome</keyword>
<dbReference type="Gene3D" id="3.40.50.410">
    <property type="entry name" value="von Willebrand factor, type A domain"/>
    <property type="match status" value="1"/>
</dbReference>
<feature type="domain" description="VWFA" evidence="1">
    <location>
        <begin position="28"/>
        <end position="212"/>
    </location>
</feature>
<dbReference type="Pfam" id="PF00092">
    <property type="entry name" value="VWA"/>
    <property type="match status" value="1"/>
</dbReference>
<dbReference type="InterPro" id="IPR036465">
    <property type="entry name" value="vWFA_dom_sf"/>
</dbReference>
<reference evidence="2 3" key="1">
    <citation type="submission" date="2023-03" db="EMBL/GenBank/DDBJ databases">
        <title>Description of Hydrogenimonas sp. ISO32.</title>
        <authorList>
            <person name="Mino S."/>
            <person name="Fukazawa S."/>
            <person name="Sawabe T."/>
        </authorList>
    </citation>
    <scope>NUCLEOTIDE SEQUENCE [LARGE SCALE GENOMIC DNA]</scope>
    <source>
        <strain evidence="2 3">ISO32</strain>
    </source>
</reference>
<dbReference type="InterPro" id="IPR002035">
    <property type="entry name" value="VWF_A"/>
</dbReference>
<proteinExistence type="predicted"/>
<dbReference type="PIRSF" id="PIRSF020634">
    <property type="entry name" value="TerY_vWA"/>
    <property type="match status" value="1"/>
</dbReference>
<protein>
    <recommendedName>
        <fullName evidence="1">VWFA domain-containing protein</fullName>
    </recommendedName>
</protein>